<evidence type="ECO:0000313" key="3">
    <source>
        <dbReference type="EMBL" id="KAG0286450.1"/>
    </source>
</evidence>
<feature type="region of interest" description="Disordered" evidence="1">
    <location>
        <begin position="121"/>
        <end position="160"/>
    </location>
</feature>
<keyword evidence="4" id="KW-1185">Reference proteome</keyword>
<name>A0A9P6QN83_9FUNG</name>
<dbReference type="AlphaFoldDB" id="A0A9P6QN83"/>
<gene>
    <name evidence="3" type="ORF">BGZ97_007442</name>
</gene>
<feature type="non-terminal residue" evidence="3">
    <location>
        <position position="160"/>
    </location>
</feature>
<feature type="chain" id="PRO_5040431184" evidence="2">
    <location>
        <begin position="20"/>
        <end position="160"/>
    </location>
</feature>
<feature type="signal peptide" evidence="2">
    <location>
        <begin position="1"/>
        <end position="19"/>
    </location>
</feature>
<organism evidence="3 4">
    <name type="scientific">Linnemannia gamsii</name>
    <dbReference type="NCBI Taxonomy" id="64522"/>
    <lineage>
        <taxon>Eukaryota</taxon>
        <taxon>Fungi</taxon>
        <taxon>Fungi incertae sedis</taxon>
        <taxon>Mucoromycota</taxon>
        <taxon>Mortierellomycotina</taxon>
        <taxon>Mortierellomycetes</taxon>
        <taxon>Mortierellales</taxon>
        <taxon>Mortierellaceae</taxon>
        <taxon>Linnemannia</taxon>
    </lineage>
</organism>
<accession>A0A9P6QN83</accession>
<comment type="caution">
    <text evidence="3">The sequence shown here is derived from an EMBL/GenBank/DDBJ whole genome shotgun (WGS) entry which is preliminary data.</text>
</comment>
<keyword evidence="2" id="KW-0732">Signal</keyword>
<feature type="compositionally biased region" description="Polar residues" evidence="1">
    <location>
        <begin position="145"/>
        <end position="160"/>
    </location>
</feature>
<dbReference type="EMBL" id="JAAAIN010003308">
    <property type="protein sequence ID" value="KAG0286450.1"/>
    <property type="molecule type" value="Genomic_DNA"/>
</dbReference>
<sequence>MRIQLLATAFLTTLSFTTAQFTTTFAPWPGHPSCLACLGARAKSIHPSCTDTSVVTNPQPTPDPNFNPWKHFTNLSPQERACQCAMSVPGFFDSCNPVCGPLSSYAQSQLSQTKRFCEIFDNGGSGPTSTSTSTRTKPTTATRPIVTSTRPTVTRPKSTT</sequence>
<evidence type="ECO:0000313" key="4">
    <source>
        <dbReference type="Proteomes" id="UP000823405"/>
    </source>
</evidence>
<evidence type="ECO:0000256" key="1">
    <source>
        <dbReference type="SAM" id="MobiDB-lite"/>
    </source>
</evidence>
<reference evidence="3" key="1">
    <citation type="journal article" date="2020" name="Fungal Divers.">
        <title>Resolving the Mortierellaceae phylogeny through synthesis of multi-gene phylogenetics and phylogenomics.</title>
        <authorList>
            <person name="Vandepol N."/>
            <person name="Liber J."/>
            <person name="Desiro A."/>
            <person name="Na H."/>
            <person name="Kennedy M."/>
            <person name="Barry K."/>
            <person name="Grigoriev I.V."/>
            <person name="Miller A.N."/>
            <person name="O'Donnell K."/>
            <person name="Stajich J.E."/>
            <person name="Bonito G."/>
        </authorList>
    </citation>
    <scope>NUCLEOTIDE SEQUENCE</scope>
    <source>
        <strain evidence="3">NVP60</strain>
    </source>
</reference>
<dbReference type="Proteomes" id="UP000823405">
    <property type="component" value="Unassembled WGS sequence"/>
</dbReference>
<proteinExistence type="predicted"/>
<evidence type="ECO:0000256" key="2">
    <source>
        <dbReference type="SAM" id="SignalP"/>
    </source>
</evidence>
<feature type="compositionally biased region" description="Low complexity" evidence="1">
    <location>
        <begin position="127"/>
        <end position="144"/>
    </location>
</feature>
<protein>
    <submittedName>
        <fullName evidence="3">Uncharacterized protein</fullName>
    </submittedName>
</protein>